<organism evidence="1 2">
    <name type="scientific">Neophaeococcomyces mojaviensis</name>
    <dbReference type="NCBI Taxonomy" id="3383035"/>
    <lineage>
        <taxon>Eukaryota</taxon>
        <taxon>Fungi</taxon>
        <taxon>Dikarya</taxon>
        <taxon>Ascomycota</taxon>
        <taxon>Pezizomycotina</taxon>
        <taxon>Eurotiomycetes</taxon>
        <taxon>Chaetothyriomycetidae</taxon>
        <taxon>Chaetothyriales</taxon>
        <taxon>Chaetothyriales incertae sedis</taxon>
        <taxon>Neophaeococcomyces</taxon>
    </lineage>
</organism>
<sequence length="514" mass="58594">MISLILLLVDLAAGRNVELVLLLNALFCPIVASIARIDFATGRKQPNRRGPQPGNRKRDFDIYQEDTDTAGFPIARTDLYPKGTRYLDAVNGSVQAASVLQQIVLKEITNFCEQHLPSTVWTQQAIDSYCGVIERTSQRWRSKQYATASHALAVGAIDKHPRADNARKTTDQQAIDLRQYCVDGEYSDVTQPWRYIAAAIGIPPRVEGGPTERTVRKVAHKDCVYDQLSVRKPQLEQRVAEMRKRTANFILGFDPDDIIFRQLRCSDESHEGMIKWSQDHQKRPLGFRDDERKIQRDLPRSYKQRKSRKGQQVIGKKLLDMEPRGPINGDSELRELVEQAVHFWGCVGVDHKSELYFYDKNSNGKMDNETYEKILRWYNEKYPRGALGTADDWILVEDRDGAHGGHGSGLFNEPEGVQTGDEWKGKGKGYNHITKVKHNLKIRWLVLPTGACDLNIIENCWLLLQQRLPSLAGLSKAEKREIIQDTWMNKGKPTYSSTDTNSCLRSSAQSRRWS</sequence>
<evidence type="ECO:0000313" key="1">
    <source>
        <dbReference type="EMBL" id="KAJ9662192.1"/>
    </source>
</evidence>
<keyword evidence="2" id="KW-1185">Reference proteome</keyword>
<dbReference type="EMBL" id="JAPDRQ010000017">
    <property type="protein sequence ID" value="KAJ9662192.1"/>
    <property type="molecule type" value="Genomic_DNA"/>
</dbReference>
<protein>
    <submittedName>
        <fullName evidence="1">Uncharacterized protein</fullName>
    </submittedName>
</protein>
<evidence type="ECO:0000313" key="2">
    <source>
        <dbReference type="Proteomes" id="UP001172386"/>
    </source>
</evidence>
<dbReference type="Proteomes" id="UP001172386">
    <property type="component" value="Unassembled WGS sequence"/>
</dbReference>
<comment type="caution">
    <text evidence="1">The sequence shown here is derived from an EMBL/GenBank/DDBJ whole genome shotgun (WGS) entry which is preliminary data.</text>
</comment>
<accession>A0ACC3AHQ4</accession>
<gene>
    <name evidence="1" type="ORF">H2198_001543</name>
</gene>
<name>A0ACC3AHQ4_9EURO</name>
<reference evidence="1" key="1">
    <citation type="submission" date="2022-10" db="EMBL/GenBank/DDBJ databases">
        <title>Culturing micro-colonial fungi from biological soil crusts in the Mojave desert and describing Neophaeococcomyces mojavensis, and introducing the new genera and species Taxawa tesnikishii.</title>
        <authorList>
            <person name="Kurbessoian T."/>
            <person name="Stajich J.E."/>
        </authorList>
    </citation>
    <scope>NUCLEOTIDE SEQUENCE</scope>
    <source>
        <strain evidence="1">JES_112</strain>
    </source>
</reference>
<proteinExistence type="predicted"/>